<dbReference type="RefSeq" id="WP_052591335.1">
    <property type="nucleotide sequence ID" value="NZ_CP011112.1"/>
</dbReference>
<keyword evidence="5" id="KW-1185">Reference proteome</keyword>
<dbReference type="Gene3D" id="3.30.1360.200">
    <property type="match status" value="1"/>
</dbReference>
<dbReference type="Proteomes" id="UP000066480">
    <property type="component" value="Chromosome"/>
</dbReference>
<evidence type="ECO:0000256" key="1">
    <source>
        <dbReference type="SAM" id="MobiDB-lite"/>
    </source>
</evidence>
<name>A0A0K1JHP0_9MICO</name>
<protein>
    <recommendedName>
        <fullName evidence="3">SecDF P1 head subdomain domain-containing protein</fullName>
    </recommendedName>
</protein>
<sequence length="213" mass="22070">MTRFAWVGATVATVLFAAGCSDSSSPTLSAPKDPLQVRVVVLRKAAKSGSPVERFSEPVTSPSAQAATLAALRWAPSPAEERAFTEFRCTTAGAAPAAKPLMACDALGVAYLLSPAAIDGHVTSAASKPDQSGKWAVDVTFDKDGGTSLSSLSESLSKTADGSAGKRRPMAFQRARMVAMAGEVLQPIAGGKVQLASFSRDRADQLARDIMPT</sequence>
<accession>A0A0K1JHP0</accession>
<dbReference type="STRING" id="571913.VV02_09985"/>
<dbReference type="PROSITE" id="PS51257">
    <property type="entry name" value="PROKAR_LIPOPROTEIN"/>
    <property type="match status" value="1"/>
</dbReference>
<reference evidence="4 5" key="1">
    <citation type="submission" date="2015-03" db="EMBL/GenBank/DDBJ databases">
        <title>Luteipulveratus halotolerans sp. nov., a novel actinobacterium (Dermacoccaceae) from Sarawak, Malaysia.</title>
        <authorList>
            <person name="Juboi H."/>
            <person name="Basik A."/>
            <person name="Shamsul S.S."/>
            <person name="Arnold P."/>
            <person name="Schmitt E.K."/>
            <person name="Sanglier J.-J."/>
            <person name="Yeo T."/>
        </authorList>
    </citation>
    <scope>NUCLEOTIDE SEQUENCE [LARGE SCALE GENOMIC DNA]</scope>
    <source>
        <strain evidence="4 5">MN07-A0370</strain>
    </source>
</reference>
<evidence type="ECO:0000313" key="4">
    <source>
        <dbReference type="EMBL" id="AKU16113.1"/>
    </source>
</evidence>
<dbReference type="AlphaFoldDB" id="A0A0K1JHP0"/>
<evidence type="ECO:0000259" key="3">
    <source>
        <dbReference type="Pfam" id="PF22599"/>
    </source>
</evidence>
<dbReference type="KEGG" id="lmoi:VV02_09985"/>
<keyword evidence="2" id="KW-0732">Signal</keyword>
<evidence type="ECO:0000256" key="2">
    <source>
        <dbReference type="SAM" id="SignalP"/>
    </source>
</evidence>
<feature type="chain" id="PRO_5039098205" description="SecDF P1 head subdomain domain-containing protein" evidence="2">
    <location>
        <begin position="18"/>
        <end position="213"/>
    </location>
</feature>
<feature type="region of interest" description="Disordered" evidence="1">
    <location>
        <begin position="149"/>
        <end position="168"/>
    </location>
</feature>
<organism evidence="4 5">
    <name type="scientific">Luteipulveratus mongoliensis</name>
    <dbReference type="NCBI Taxonomy" id="571913"/>
    <lineage>
        <taxon>Bacteria</taxon>
        <taxon>Bacillati</taxon>
        <taxon>Actinomycetota</taxon>
        <taxon>Actinomycetes</taxon>
        <taxon>Micrococcales</taxon>
        <taxon>Dermacoccaceae</taxon>
        <taxon>Luteipulveratus</taxon>
    </lineage>
</organism>
<feature type="signal peptide" evidence="2">
    <location>
        <begin position="1"/>
        <end position="17"/>
    </location>
</feature>
<proteinExistence type="predicted"/>
<dbReference type="Pfam" id="PF22599">
    <property type="entry name" value="SecDF_P1_head"/>
    <property type="match status" value="1"/>
</dbReference>
<dbReference type="InterPro" id="IPR054384">
    <property type="entry name" value="SecDF_P1_head"/>
</dbReference>
<evidence type="ECO:0000313" key="5">
    <source>
        <dbReference type="Proteomes" id="UP000066480"/>
    </source>
</evidence>
<feature type="domain" description="SecDF P1 head subdomain" evidence="3">
    <location>
        <begin position="112"/>
        <end position="207"/>
    </location>
</feature>
<dbReference type="EMBL" id="CP011112">
    <property type="protein sequence ID" value="AKU16113.1"/>
    <property type="molecule type" value="Genomic_DNA"/>
</dbReference>
<gene>
    <name evidence="4" type="ORF">VV02_09985</name>
</gene>